<protein>
    <submittedName>
        <fullName evidence="3">CGNR zinc finger domain-containing protein</fullName>
    </submittedName>
</protein>
<evidence type="ECO:0000313" key="3">
    <source>
        <dbReference type="EMBL" id="NOL38704.1"/>
    </source>
</evidence>
<evidence type="ECO:0000259" key="1">
    <source>
        <dbReference type="Pfam" id="PF11706"/>
    </source>
</evidence>
<evidence type="ECO:0000313" key="2">
    <source>
        <dbReference type="EMBL" id="MBB6568713.1"/>
    </source>
</evidence>
<dbReference type="EMBL" id="JACHKF010000001">
    <property type="protein sequence ID" value="MBB6568713.1"/>
    <property type="molecule type" value="Genomic_DNA"/>
</dbReference>
<keyword evidence="4" id="KW-1185">Reference proteome</keyword>
<name>A0A7Y4NY90_9ACTN</name>
<proteinExistence type="predicted"/>
<comment type="caution">
    <text evidence="3">The sequence shown here is derived from an EMBL/GenBank/DDBJ whole genome shotgun (WGS) entry which is preliminary data.</text>
</comment>
<dbReference type="InterPro" id="IPR010852">
    <property type="entry name" value="ABATE"/>
</dbReference>
<organism evidence="3 4">
    <name type="scientific">Kribbella sandramycini</name>
    <dbReference type="NCBI Taxonomy" id="60450"/>
    <lineage>
        <taxon>Bacteria</taxon>
        <taxon>Bacillati</taxon>
        <taxon>Actinomycetota</taxon>
        <taxon>Actinomycetes</taxon>
        <taxon>Propionibacteriales</taxon>
        <taxon>Kribbellaceae</taxon>
        <taxon>Kribbella</taxon>
    </lineage>
</organism>
<dbReference type="Proteomes" id="UP000534306">
    <property type="component" value="Unassembled WGS sequence"/>
</dbReference>
<dbReference type="AlphaFoldDB" id="A0A7Y4NY90"/>
<dbReference type="SUPFAM" id="SSF160904">
    <property type="entry name" value="Jann2411-like"/>
    <property type="match status" value="1"/>
</dbReference>
<dbReference type="InterPro" id="IPR023286">
    <property type="entry name" value="ABATE_dom_sf"/>
</dbReference>
<dbReference type="InterPro" id="IPR021005">
    <property type="entry name" value="Znf_CGNR"/>
</dbReference>
<reference evidence="2 5" key="2">
    <citation type="submission" date="2020-08" db="EMBL/GenBank/DDBJ databases">
        <title>Sequencing the genomes of 1000 actinobacteria strains.</title>
        <authorList>
            <person name="Klenk H.-P."/>
        </authorList>
    </citation>
    <scope>NUCLEOTIDE SEQUENCE [LARGE SCALE GENOMIC DNA]</scope>
    <source>
        <strain evidence="2 5">DSM 15626</strain>
    </source>
</reference>
<dbReference type="EMBL" id="JABJRC010000001">
    <property type="protein sequence ID" value="NOL38704.1"/>
    <property type="molecule type" value="Genomic_DNA"/>
</dbReference>
<evidence type="ECO:0000313" key="4">
    <source>
        <dbReference type="Proteomes" id="UP000534306"/>
    </source>
</evidence>
<dbReference type="Gene3D" id="1.10.3300.10">
    <property type="entry name" value="Jann2411-like domain"/>
    <property type="match status" value="1"/>
</dbReference>
<dbReference type="Pfam" id="PF11706">
    <property type="entry name" value="zf-CGNR"/>
    <property type="match status" value="1"/>
</dbReference>
<evidence type="ECO:0000313" key="5">
    <source>
        <dbReference type="Proteomes" id="UP000553957"/>
    </source>
</evidence>
<dbReference type="Proteomes" id="UP000553957">
    <property type="component" value="Unassembled WGS sequence"/>
</dbReference>
<dbReference type="RefSeq" id="WP_171670020.1">
    <property type="nucleotide sequence ID" value="NZ_BAAAGT010000012.1"/>
</dbReference>
<dbReference type="Pfam" id="PF07336">
    <property type="entry name" value="ABATE"/>
    <property type="match status" value="1"/>
</dbReference>
<feature type="domain" description="Zinc finger CGNR" evidence="1">
    <location>
        <begin position="161"/>
        <end position="204"/>
    </location>
</feature>
<dbReference type="PANTHER" id="PTHR35525">
    <property type="entry name" value="BLL6575 PROTEIN"/>
    <property type="match status" value="1"/>
</dbReference>
<accession>A0A7Y4NY90</accession>
<dbReference type="PANTHER" id="PTHR35525:SF3">
    <property type="entry name" value="BLL6575 PROTEIN"/>
    <property type="match status" value="1"/>
</dbReference>
<sequence length="206" mass="22452">MKPGARRLTGTDGVSHTFDPGSFALELILSGGPPPWDRYETLRTTTDAAAWLADSYLAADFPLTPADVRLTEAELERLKEFRSILWRVVPPLTGGEVPGVTPGPLTAADRALINSAVAATPAPELDDHGVLRRRTPITGDQVLGAAARDLIAIIGTDQVSRLRMCEGGNCALMFYDTSRPGNRRWCSMQRCGNRHKVGNYRTRHTT</sequence>
<reference evidence="3 4" key="1">
    <citation type="submission" date="2020-05" db="EMBL/GenBank/DDBJ databases">
        <title>Genome sequence of Kribbella sandramycini ATCC 39419.</title>
        <authorList>
            <person name="Maclea K.S."/>
            <person name="Fair J.L."/>
        </authorList>
    </citation>
    <scope>NUCLEOTIDE SEQUENCE [LARGE SCALE GENOMIC DNA]</scope>
    <source>
        <strain evidence="3 4">ATCC 39419</strain>
    </source>
</reference>
<gene>
    <name evidence="2" type="ORF">HNR71_004350</name>
    <name evidence="3" type="ORF">HPO96_00440</name>
</gene>